<dbReference type="HOGENOM" id="CLU_3151997_0_0_7"/>
<sequence>MQVIIITKTPPEENYWLSEINGEPKANVQVSRKIRMSFFINEGYNLYT</sequence>
<proteinExistence type="predicted"/>
<dbReference type="EMBL" id="CP002629">
    <property type="protein sequence ID" value="AEB08046.1"/>
    <property type="molecule type" value="Genomic_DNA"/>
</dbReference>
<organism evidence="1 2">
    <name type="scientific">Desulfobacca acetoxidans (strain ATCC 700848 / DSM 11109 / ASRB2)</name>
    <dbReference type="NCBI Taxonomy" id="880072"/>
    <lineage>
        <taxon>Bacteria</taxon>
        <taxon>Pseudomonadati</taxon>
        <taxon>Thermodesulfobacteriota</taxon>
        <taxon>Desulfobaccia</taxon>
        <taxon>Desulfobaccales</taxon>
        <taxon>Desulfobaccaceae</taxon>
        <taxon>Desulfobacca</taxon>
    </lineage>
</organism>
<dbReference type="AlphaFoldDB" id="F2NBW9"/>
<name>F2NBW9_DESAR</name>
<evidence type="ECO:0000313" key="1">
    <source>
        <dbReference type="EMBL" id="AEB08046.1"/>
    </source>
</evidence>
<reference evidence="2" key="2">
    <citation type="submission" date="2011-03" db="EMBL/GenBank/DDBJ databases">
        <title>The complete genome of Desulfobacca acetoxidans DSM 11109.</title>
        <authorList>
            <consortium name="US DOE Joint Genome Institute (JGI-PGF)"/>
            <person name="Lucas S."/>
            <person name="Copeland A."/>
            <person name="Lapidus A."/>
            <person name="Bruce D."/>
            <person name="Goodwin L."/>
            <person name="Pitluck S."/>
            <person name="Peters L."/>
            <person name="Kyrpides N."/>
            <person name="Mavromatis K."/>
            <person name="Ivanova N."/>
            <person name="Ovchinnikova G."/>
            <person name="Teshima H."/>
            <person name="Detter J.C."/>
            <person name="Han C."/>
            <person name="Land M."/>
            <person name="Hauser L."/>
            <person name="Markowitz V."/>
            <person name="Cheng J.-F."/>
            <person name="Hugenholtz P."/>
            <person name="Woyke T."/>
            <person name="Wu D."/>
            <person name="Spring S."/>
            <person name="Schueler E."/>
            <person name="Brambilla E."/>
            <person name="Klenk H.-P."/>
            <person name="Eisen J.A."/>
        </authorList>
    </citation>
    <scope>NUCLEOTIDE SEQUENCE [LARGE SCALE GENOMIC DNA]</scope>
    <source>
        <strain evidence="2">ATCC 700848 / DSM 11109 / ASRB2</strain>
    </source>
</reference>
<protein>
    <submittedName>
        <fullName evidence="1">Uncharacterized protein</fullName>
    </submittedName>
</protein>
<keyword evidence="2" id="KW-1185">Reference proteome</keyword>
<dbReference type="Proteomes" id="UP000000483">
    <property type="component" value="Chromosome"/>
</dbReference>
<dbReference type="STRING" id="880072.Desac_0149"/>
<dbReference type="KEGG" id="dao:Desac_0149"/>
<gene>
    <name evidence="1" type="ordered locus">Desac_0149</name>
</gene>
<evidence type="ECO:0000313" key="2">
    <source>
        <dbReference type="Proteomes" id="UP000000483"/>
    </source>
</evidence>
<reference evidence="1 2" key="1">
    <citation type="journal article" date="2011" name="Stand. Genomic Sci.">
        <title>Complete genome sequence of the acetate-degrading sulfate reducer Desulfobacca acetoxidans type strain (ASRB2).</title>
        <authorList>
            <person name="Goker M."/>
            <person name="Teshima H."/>
            <person name="Lapidus A."/>
            <person name="Nolan M."/>
            <person name="Lucas S."/>
            <person name="Hammon N."/>
            <person name="Deshpande S."/>
            <person name="Cheng J.F."/>
            <person name="Tapia R."/>
            <person name="Han C."/>
            <person name="Goodwin L."/>
            <person name="Pitluck S."/>
            <person name="Huntemann M."/>
            <person name="Liolios K."/>
            <person name="Ivanova N."/>
            <person name="Pagani I."/>
            <person name="Mavromatis K."/>
            <person name="Ovchinikova G."/>
            <person name="Pati A."/>
            <person name="Chen A."/>
            <person name="Palaniappan K."/>
            <person name="Land M."/>
            <person name="Hauser L."/>
            <person name="Brambilla E.M."/>
            <person name="Rohde M."/>
            <person name="Spring S."/>
            <person name="Detter J.C."/>
            <person name="Woyke T."/>
            <person name="Bristow J."/>
            <person name="Eisen J.A."/>
            <person name="Markowitz V."/>
            <person name="Hugenholtz P."/>
            <person name="Kyrpides N.C."/>
            <person name="Klenk H.P."/>
        </authorList>
    </citation>
    <scope>NUCLEOTIDE SEQUENCE [LARGE SCALE GENOMIC DNA]</scope>
    <source>
        <strain evidence="2">ATCC 700848 / DSM 11109 / ASRB2</strain>
    </source>
</reference>
<accession>F2NBW9</accession>